<evidence type="ECO:0000256" key="5">
    <source>
        <dbReference type="ARBA" id="ARBA00023004"/>
    </source>
</evidence>
<evidence type="ECO:0000256" key="6">
    <source>
        <dbReference type="ARBA" id="ARBA00023065"/>
    </source>
</evidence>
<dbReference type="EMBL" id="JBHTLU010000019">
    <property type="protein sequence ID" value="MFD1221505.1"/>
    <property type="molecule type" value="Genomic_DNA"/>
</dbReference>
<protein>
    <submittedName>
        <fullName evidence="9">AAA family ATPase</fullName>
    </submittedName>
</protein>
<comment type="caution">
    <text evidence="9">The sequence shown here is derived from an EMBL/GenBank/DDBJ whole genome shotgun (WGS) entry which is preliminary data.</text>
</comment>
<keyword evidence="4" id="KW-0410">Iron transport</keyword>
<evidence type="ECO:0000256" key="1">
    <source>
        <dbReference type="ARBA" id="ARBA00004202"/>
    </source>
</evidence>
<dbReference type="PANTHER" id="PTHR42771:SF2">
    <property type="entry name" value="IRON(3+)-HYDROXAMATE IMPORT ATP-BINDING PROTEIN FHUC"/>
    <property type="match status" value="1"/>
</dbReference>
<dbReference type="InterPro" id="IPR038729">
    <property type="entry name" value="Rad50/SbcC_AAA"/>
</dbReference>
<dbReference type="SUPFAM" id="SSF52540">
    <property type="entry name" value="P-loop containing nucleoside triphosphate hydrolases"/>
    <property type="match status" value="1"/>
</dbReference>
<evidence type="ECO:0000313" key="9">
    <source>
        <dbReference type="EMBL" id="MFD1221505.1"/>
    </source>
</evidence>
<dbReference type="Gene3D" id="3.40.50.300">
    <property type="entry name" value="P-loop containing nucleotide triphosphate hydrolases"/>
    <property type="match status" value="2"/>
</dbReference>
<evidence type="ECO:0000256" key="7">
    <source>
        <dbReference type="ARBA" id="ARBA00023136"/>
    </source>
</evidence>
<dbReference type="InterPro" id="IPR051535">
    <property type="entry name" value="Siderophore_ABC-ATPase"/>
</dbReference>
<accession>A0ABW3UPK6</accession>
<organism evidence="9 10">
    <name type="scientific">Paenibacillus vulneris</name>
    <dbReference type="NCBI Taxonomy" id="1133364"/>
    <lineage>
        <taxon>Bacteria</taxon>
        <taxon>Bacillati</taxon>
        <taxon>Bacillota</taxon>
        <taxon>Bacilli</taxon>
        <taxon>Bacillales</taxon>
        <taxon>Paenibacillaceae</taxon>
        <taxon>Paenibacillus</taxon>
    </lineage>
</organism>
<keyword evidence="7" id="KW-0472">Membrane</keyword>
<comment type="subcellular location">
    <subcellularLocation>
        <location evidence="1">Cell membrane</location>
        <topology evidence="1">Peripheral membrane protein</topology>
    </subcellularLocation>
</comment>
<feature type="domain" description="AAA+ ATPase" evidence="8">
    <location>
        <begin position="42"/>
        <end position="219"/>
    </location>
</feature>
<keyword evidence="3" id="KW-1003">Cell membrane</keyword>
<dbReference type="RefSeq" id="WP_079912421.1">
    <property type="nucleotide sequence ID" value="NZ_BAABJG010000003.1"/>
</dbReference>
<sequence>MKPITREPYLRRIELIRESVPSFDHYPFHLGSIQRLHTLSFHPKVTYIIGENGMGKSTLMESIAVAWGFNPEGGTKNFTFSTQATHSNLHEHIRLVSGGRKPRDGFFFRAESYYNLATHIEELDNEFSFGPPIKNSYGGKSLHEQSHGESFFAAFLHRFGGQGLYILDEPEAALSPFRQMAMLSRIHELVGQSSQFIISTHSPILMAYPDSIIYYLTPEGIEERRLEETDHFIIMKQFLNNKDRMIDELFNGYDEE</sequence>
<dbReference type="PANTHER" id="PTHR42771">
    <property type="entry name" value="IRON(3+)-HYDROXAMATE IMPORT ATP-BINDING PROTEIN FHUC"/>
    <property type="match status" value="1"/>
</dbReference>
<name>A0ABW3UPK6_9BACL</name>
<dbReference type="InterPro" id="IPR003959">
    <property type="entry name" value="ATPase_AAA_core"/>
</dbReference>
<keyword evidence="2" id="KW-0813">Transport</keyword>
<keyword evidence="5" id="KW-0408">Iron</keyword>
<gene>
    <name evidence="9" type="ORF">ACFQ4B_15415</name>
</gene>
<dbReference type="Proteomes" id="UP001597180">
    <property type="component" value="Unassembled WGS sequence"/>
</dbReference>
<dbReference type="Pfam" id="PF13476">
    <property type="entry name" value="AAA_23"/>
    <property type="match status" value="1"/>
</dbReference>
<dbReference type="SMART" id="SM00382">
    <property type="entry name" value="AAA"/>
    <property type="match status" value="1"/>
</dbReference>
<evidence type="ECO:0000256" key="3">
    <source>
        <dbReference type="ARBA" id="ARBA00022475"/>
    </source>
</evidence>
<keyword evidence="6" id="KW-0406">Ion transport</keyword>
<dbReference type="Pfam" id="PF13304">
    <property type="entry name" value="AAA_21"/>
    <property type="match status" value="1"/>
</dbReference>
<reference evidence="10" key="1">
    <citation type="journal article" date="2019" name="Int. J. Syst. Evol. Microbiol.">
        <title>The Global Catalogue of Microorganisms (GCM) 10K type strain sequencing project: providing services to taxonomists for standard genome sequencing and annotation.</title>
        <authorList>
            <consortium name="The Broad Institute Genomics Platform"/>
            <consortium name="The Broad Institute Genome Sequencing Center for Infectious Disease"/>
            <person name="Wu L."/>
            <person name="Ma J."/>
        </authorList>
    </citation>
    <scope>NUCLEOTIDE SEQUENCE [LARGE SCALE GENOMIC DNA]</scope>
    <source>
        <strain evidence="10">CCUG 53270</strain>
    </source>
</reference>
<evidence type="ECO:0000256" key="4">
    <source>
        <dbReference type="ARBA" id="ARBA00022496"/>
    </source>
</evidence>
<keyword evidence="10" id="KW-1185">Reference proteome</keyword>
<dbReference type="InterPro" id="IPR027417">
    <property type="entry name" value="P-loop_NTPase"/>
</dbReference>
<evidence type="ECO:0000313" key="10">
    <source>
        <dbReference type="Proteomes" id="UP001597180"/>
    </source>
</evidence>
<dbReference type="InterPro" id="IPR003593">
    <property type="entry name" value="AAA+_ATPase"/>
</dbReference>
<evidence type="ECO:0000259" key="8">
    <source>
        <dbReference type="SMART" id="SM00382"/>
    </source>
</evidence>
<proteinExistence type="predicted"/>
<evidence type="ECO:0000256" key="2">
    <source>
        <dbReference type="ARBA" id="ARBA00022448"/>
    </source>
</evidence>